<protein>
    <recommendedName>
        <fullName evidence="3">Outer membrane protein beta-barrel domain-containing protein</fullName>
    </recommendedName>
</protein>
<accession>A0A7W2M2P6</accession>
<dbReference type="Proteomes" id="UP000541857">
    <property type="component" value="Unassembled WGS sequence"/>
</dbReference>
<gene>
    <name evidence="1" type="ORF">H3Z82_02390</name>
</gene>
<dbReference type="EMBL" id="JACGLT010000002">
    <property type="protein sequence ID" value="MBA6151568.1"/>
    <property type="molecule type" value="Genomic_DNA"/>
</dbReference>
<comment type="caution">
    <text evidence="1">The sequence shown here is derived from an EMBL/GenBank/DDBJ whole genome shotgun (WGS) entry which is preliminary data.</text>
</comment>
<dbReference type="AlphaFoldDB" id="A0A7W2M2P6"/>
<proteinExistence type="predicted"/>
<organism evidence="1 2">
    <name type="scientific">Gelidibacter maritimus</name>
    <dbReference type="NCBI Taxonomy" id="2761487"/>
    <lineage>
        <taxon>Bacteria</taxon>
        <taxon>Pseudomonadati</taxon>
        <taxon>Bacteroidota</taxon>
        <taxon>Flavobacteriia</taxon>
        <taxon>Flavobacteriales</taxon>
        <taxon>Flavobacteriaceae</taxon>
        <taxon>Gelidibacter</taxon>
    </lineage>
</organism>
<reference evidence="1 2" key="1">
    <citation type="submission" date="2020-07" db="EMBL/GenBank/DDBJ databases">
        <title>Bacterium isolated from marine sediment.</title>
        <authorList>
            <person name="Shang D."/>
        </authorList>
    </citation>
    <scope>NUCLEOTIDE SEQUENCE [LARGE SCALE GENOMIC DNA]</scope>
    <source>
        <strain evidence="1 2">F6074</strain>
    </source>
</reference>
<dbReference type="RefSeq" id="WP_182202295.1">
    <property type="nucleotide sequence ID" value="NZ_JACGLT010000002.1"/>
</dbReference>
<evidence type="ECO:0000313" key="1">
    <source>
        <dbReference type="EMBL" id="MBA6151568.1"/>
    </source>
</evidence>
<evidence type="ECO:0008006" key="3">
    <source>
        <dbReference type="Google" id="ProtNLM"/>
    </source>
</evidence>
<evidence type="ECO:0000313" key="2">
    <source>
        <dbReference type="Proteomes" id="UP000541857"/>
    </source>
</evidence>
<sequence length="214" mass="24500">MKKILTLLTLWIPVLMVSQNPFDLLNAGKSIFQNSIPDQIPKAWFSNVEIEFGVNSQVEYDYALYDRNDKLVSGMGINLERKVSYGILYSINYPVLNKLTIGAMSGVQYQSQQKISALKIGGILRYHFINYESVNINLMTAYNIALSNNIESQMGNIRLGLQFPITKTDAFNLNLNVFGDYNYYVVREKILNELYESPRTLIFRSYGFSLGLQF</sequence>
<keyword evidence="2" id="KW-1185">Reference proteome</keyword>
<name>A0A7W2M2P6_9FLAO</name>